<dbReference type="GO" id="GO:0070319">
    <property type="term" value="C:Golgi to plasma membrane transport vesicle"/>
    <property type="evidence" value="ECO:0007669"/>
    <property type="project" value="TreeGrafter"/>
</dbReference>
<dbReference type="InterPro" id="IPR009449">
    <property type="entry name" value="Sec2_N"/>
</dbReference>
<comment type="similarity">
    <text evidence="2">Belongs to the SEC2 family.</text>
</comment>
<feature type="domain" description="GDP/GTP exchange factor Sec2 N-terminal" evidence="6">
    <location>
        <begin position="2"/>
        <end position="52"/>
    </location>
</feature>
<dbReference type="SUPFAM" id="SSF144284">
    <property type="entry name" value="Sec2 N-terminal region"/>
    <property type="match status" value="1"/>
</dbReference>
<dbReference type="Pfam" id="PF25555">
    <property type="entry name" value="RAB3A-like_C"/>
    <property type="match status" value="1"/>
</dbReference>
<name>A0A812DT87_ACAPH</name>
<feature type="compositionally biased region" description="Basic and acidic residues" evidence="4">
    <location>
        <begin position="94"/>
        <end position="103"/>
    </location>
</feature>
<evidence type="ECO:0000256" key="2">
    <source>
        <dbReference type="ARBA" id="ARBA00025794"/>
    </source>
</evidence>
<evidence type="ECO:0000256" key="3">
    <source>
        <dbReference type="SAM" id="Coils"/>
    </source>
</evidence>
<accession>A0A812DT87</accession>
<dbReference type="PANTHER" id="PTHR14430">
    <property type="entry name" value="RABIN3-RELATED"/>
    <property type="match status" value="1"/>
</dbReference>
<keyword evidence="5" id="KW-1133">Transmembrane helix</keyword>
<evidence type="ECO:0000256" key="1">
    <source>
        <dbReference type="ARBA" id="ARBA00023054"/>
    </source>
</evidence>
<evidence type="ECO:0000256" key="5">
    <source>
        <dbReference type="SAM" id="Phobius"/>
    </source>
</evidence>
<evidence type="ECO:0000313" key="8">
    <source>
        <dbReference type="Proteomes" id="UP000597762"/>
    </source>
</evidence>
<keyword evidence="5" id="KW-0812">Transmembrane</keyword>
<dbReference type="AlphaFoldDB" id="A0A812DT87"/>
<evidence type="ECO:0000259" key="6">
    <source>
        <dbReference type="Pfam" id="PF06428"/>
    </source>
</evidence>
<dbReference type="GO" id="GO:0006887">
    <property type="term" value="P:exocytosis"/>
    <property type="evidence" value="ECO:0007669"/>
    <property type="project" value="TreeGrafter"/>
</dbReference>
<dbReference type="InterPro" id="IPR040351">
    <property type="entry name" value="RAB3IL/RAB3IP/Sec2"/>
</dbReference>
<evidence type="ECO:0000313" key="7">
    <source>
        <dbReference type="EMBL" id="CAE1307974.1"/>
    </source>
</evidence>
<dbReference type="OrthoDB" id="5560525at2759"/>
<keyword evidence="8" id="KW-1185">Reference proteome</keyword>
<evidence type="ECO:0000256" key="4">
    <source>
        <dbReference type="SAM" id="MobiDB-lite"/>
    </source>
</evidence>
<dbReference type="EMBL" id="CAHIKZ030004155">
    <property type="protein sequence ID" value="CAE1307974.1"/>
    <property type="molecule type" value="Genomic_DNA"/>
</dbReference>
<dbReference type="Pfam" id="PF06428">
    <property type="entry name" value="Sec2p"/>
    <property type="match status" value="1"/>
</dbReference>
<dbReference type="Gene3D" id="1.20.5.4880">
    <property type="match status" value="1"/>
</dbReference>
<dbReference type="Proteomes" id="UP000597762">
    <property type="component" value="Unassembled WGS sequence"/>
</dbReference>
<dbReference type="PANTHER" id="PTHR14430:SF0">
    <property type="entry name" value="SEC2P DOMAIN-CONTAINING PROTEIN"/>
    <property type="match status" value="1"/>
</dbReference>
<feature type="coiled-coil region" evidence="3">
    <location>
        <begin position="20"/>
        <end position="54"/>
    </location>
</feature>
<organism evidence="7 8">
    <name type="scientific">Acanthosepion pharaonis</name>
    <name type="common">Pharaoh cuttlefish</name>
    <name type="synonym">Sepia pharaonis</name>
    <dbReference type="NCBI Taxonomy" id="158019"/>
    <lineage>
        <taxon>Eukaryota</taxon>
        <taxon>Metazoa</taxon>
        <taxon>Spiralia</taxon>
        <taxon>Lophotrochozoa</taxon>
        <taxon>Mollusca</taxon>
        <taxon>Cephalopoda</taxon>
        <taxon>Coleoidea</taxon>
        <taxon>Decapodiformes</taxon>
        <taxon>Sepiida</taxon>
        <taxon>Sepiina</taxon>
        <taxon>Sepiidae</taxon>
        <taxon>Acanthosepion</taxon>
    </lineage>
</organism>
<protein>
    <submittedName>
        <fullName evidence="7">RAB3IP</fullName>
    </submittedName>
</protein>
<feature type="region of interest" description="Disordered" evidence="4">
    <location>
        <begin position="58"/>
        <end position="112"/>
    </location>
</feature>
<comment type="caution">
    <text evidence="7">The sequence shown here is derived from an EMBL/GenBank/DDBJ whole genome shotgun (WGS) entry which is preliminary data.</text>
</comment>
<dbReference type="GO" id="GO:0005085">
    <property type="term" value="F:guanyl-nucleotide exchange factor activity"/>
    <property type="evidence" value="ECO:0007669"/>
    <property type="project" value="InterPro"/>
</dbReference>
<proteinExistence type="inferred from homology"/>
<keyword evidence="5" id="KW-0472">Membrane</keyword>
<gene>
    <name evidence="7" type="ORF">SPHA_59995</name>
</gene>
<keyword evidence="1 3" id="KW-0175">Coiled coil</keyword>
<sequence>MGQELEELTACLFEEANNMVQDANAKRSHVEKLLNEANQKIEVLQAEVTALKTLVLTSTPSTPNKHLHPQIDTSNNKKKESSRPFWKTHRRSTSHHEFTKEAQQESDEVENGQNTEIDPVYFEEFCQWREHPDLEESSQFLSRVILEDIGPCLNFVNQTLAERVKECVDKNTLTIEPIAGDSSYPRHCSLSQSNKLCNYKIRLGDDTNWHSISEFCRNRITSVCNFYTYIRYIQQGLVKGEDKSVFLEVLKLRKMMALARLGYSRDICIFCKEFLSEFSENKKKKMFFGAFSFFFLSFFLSSFFLSSFFLLSFIFSSF</sequence>
<feature type="transmembrane region" description="Helical" evidence="5">
    <location>
        <begin position="287"/>
        <end position="315"/>
    </location>
</feature>
<reference evidence="7" key="1">
    <citation type="submission" date="2021-01" db="EMBL/GenBank/DDBJ databases">
        <authorList>
            <person name="Li R."/>
            <person name="Bekaert M."/>
        </authorList>
    </citation>
    <scope>NUCLEOTIDE SEQUENCE</scope>
    <source>
        <strain evidence="7">Farmed</strain>
    </source>
</reference>